<keyword evidence="2" id="KW-1185">Reference proteome</keyword>
<gene>
    <name evidence="1" type="ORF">KUO17_09955</name>
</gene>
<reference evidence="1" key="1">
    <citation type="journal article" date="2022" name="Int. J. Syst. Evol. Microbiol.">
        <title>Pseudomonas aegrilactucae sp. nov. and Pseudomonas morbosilactucae sp. nov., pathogens causing bacterial rot of lettuce in Japan.</title>
        <authorList>
            <person name="Sawada H."/>
            <person name="Fujikawa T."/>
            <person name="Satou M."/>
        </authorList>
    </citation>
    <scope>NUCLEOTIDE SEQUENCE</scope>
    <source>
        <strain evidence="1">MAFF 301350</strain>
    </source>
</reference>
<name>A0A9Q2XHU0_9PSED</name>
<comment type="caution">
    <text evidence="1">The sequence shown here is derived from an EMBL/GenBank/DDBJ whole genome shotgun (WGS) entry which is preliminary data.</text>
</comment>
<evidence type="ECO:0008006" key="3">
    <source>
        <dbReference type="Google" id="ProtNLM"/>
    </source>
</evidence>
<proteinExistence type="predicted"/>
<dbReference type="EMBL" id="JAHTBI010000035">
    <property type="protein sequence ID" value="MBV6287347.1"/>
    <property type="molecule type" value="Genomic_DNA"/>
</dbReference>
<reference evidence="1" key="2">
    <citation type="journal article" date="2023" name="Plant Pathol.">
        <title>Dismantling and reorganizing Pseudomonas marginalis sensu#lato.</title>
        <authorList>
            <person name="Sawada H."/>
            <person name="Fujikawa T."/>
            <person name="Satou M."/>
        </authorList>
    </citation>
    <scope>NUCLEOTIDE SEQUENCE</scope>
    <source>
        <strain evidence="1">MAFF 301350</strain>
    </source>
</reference>
<dbReference type="RefSeq" id="WP_217975397.1">
    <property type="nucleotide sequence ID" value="NZ_JAHTBI010000035.1"/>
</dbReference>
<accession>A0A9Q2XHU0</accession>
<organism evidence="1 2">
    <name type="scientific">Pseudomonas aegrilactucae</name>
    <dbReference type="NCBI Taxonomy" id="2854028"/>
    <lineage>
        <taxon>Bacteria</taxon>
        <taxon>Pseudomonadati</taxon>
        <taxon>Pseudomonadota</taxon>
        <taxon>Gammaproteobacteria</taxon>
        <taxon>Pseudomonadales</taxon>
        <taxon>Pseudomonadaceae</taxon>
        <taxon>Pseudomonas</taxon>
    </lineage>
</organism>
<dbReference type="AlphaFoldDB" id="A0A9Q2XHU0"/>
<dbReference type="Proteomes" id="UP001106592">
    <property type="component" value="Unassembled WGS sequence"/>
</dbReference>
<evidence type="ECO:0000313" key="1">
    <source>
        <dbReference type="EMBL" id="MBV6287347.1"/>
    </source>
</evidence>
<evidence type="ECO:0000313" key="2">
    <source>
        <dbReference type="Proteomes" id="UP001106592"/>
    </source>
</evidence>
<sequence length="378" mass="39310">MDYPKSVPNIGLVDGHFVDENPVTGQIGSLIPAAWGDSITQEMLNVIKGAGLVPDESNVAQLLQAVTSISASDYKRSVRCATTGPIALSGLQTIDGVIVTAGDRVLVKDQANAAQNWIYTVAAGAWVRAQDANESFECTPGHVVPVQAGTANALSAWQLSNTDVPTLGTTPLVFIAVRGKIVAPGAYGKVTVDEQGRVIGGTNPASLAGHGITDAYTILQVDALLEQKASLPGVFSFNTDKVLTSTHRGLVLLDASAGARTFTLPSAALGVMDIVLRRTDLAANALTITAAGTDKILLDTSAAPTGQAWTELLFCGDFLSLRSDGAGKWWCVGQAQLPPSIESGLIPYSAPGVYPFTVPPVLRAGRRIPKITLTGGGR</sequence>
<protein>
    <recommendedName>
        <fullName evidence="3">Phage tail protein</fullName>
    </recommendedName>
</protein>